<evidence type="ECO:0000256" key="3">
    <source>
        <dbReference type="SAM" id="MobiDB-lite"/>
    </source>
</evidence>
<dbReference type="Proteomes" id="UP001642484">
    <property type="component" value="Unassembled WGS sequence"/>
</dbReference>
<dbReference type="SMART" id="SM00212">
    <property type="entry name" value="UBCc"/>
    <property type="match status" value="1"/>
</dbReference>
<dbReference type="InterPro" id="IPR016135">
    <property type="entry name" value="UBQ-conjugating_enzyme/RWD"/>
</dbReference>
<feature type="domain" description="UBC core" evidence="4">
    <location>
        <begin position="593"/>
        <end position="760"/>
    </location>
</feature>
<dbReference type="Pfam" id="PF00179">
    <property type="entry name" value="UQ_con"/>
    <property type="match status" value="1"/>
</dbReference>
<organism evidence="5 6">
    <name type="scientific">Durusdinium trenchii</name>
    <dbReference type="NCBI Taxonomy" id="1381693"/>
    <lineage>
        <taxon>Eukaryota</taxon>
        <taxon>Sar</taxon>
        <taxon>Alveolata</taxon>
        <taxon>Dinophyceae</taxon>
        <taxon>Suessiales</taxon>
        <taxon>Symbiodiniaceae</taxon>
        <taxon>Durusdinium</taxon>
    </lineage>
</organism>
<protein>
    <recommendedName>
        <fullName evidence="4">UBC core domain-containing protein</fullName>
    </recommendedName>
</protein>
<dbReference type="InterPro" id="IPR000608">
    <property type="entry name" value="UBC"/>
</dbReference>
<dbReference type="PANTHER" id="PTHR46116">
    <property type="entry name" value="(E3-INDEPENDENT) E2 UBIQUITIN-CONJUGATING ENZYME"/>
    <property type="match status" value="1"/>
</dbReference>
<dbReference type="CDD" id="cd23802">
    <property type="entry name" value="UBCc_UBE2Q"/>
    <property type="match status" value="1"/>
</dbReference>
<feature type="region of interest" description="Disordered" evidence="3">
    <location>
        <begin position="375"/>
        <end position="395"/>
    </location>
</feature>
<proteinExistence type="predicted"/>
<dbReference type="PROSITE" id="PS50127">
    <property type="entry name" value="UBC_2"/>
    <property type="match status" value="1"/>
</dbReference>
<dbReference type="Gene3D" id="3.10.110.10">
    <property type="entry name" value="Ubiquitin Conjugating Enzyme"/>
    <property type="match status" value="2"/>
</dbReference>
<evidence type="ECO:0000259" key="4">
    <source>
        <dbReference type="PROSITE" id="PS50127"/>
    </source>
</evidence>
<keyword evidence="2" id="KW-0833">Ubl conjugation pathway</keyword>
<evidence type="ECO:0000313" key="5">
    <source>
        <dbReference type="EMBL" id="CAK9018063.1"/>
    </source>
</evidence>
<name>A0ABP0JVB3_9DINO</name>
<reference evidence="5 6" key="1">
    <citation type="submission" date="2024-02" db="EMBL/GenBank/DDBJ databases">
        <authorList>
            <person name="Chen Y."/>
            <person name="Shah S."/>
            <person name="Dougan E. K."/>
            <person name="Thang M."/>
            <person name="Chan C."/>
        </authorList>
    </citation>
    <scope>NUCLEOTIDE SEQUENCE [LARGE SCALE GENOMIC DNA]</scope>
</reference>
<evidence type="ECO:0000256" key="2">
    <source>
        <dbReference type="ARBA" id="ARBA00022786"/>
    </source>
</evidence>
<comment type="caution">
    <text evidence="5">The sequence shown here is derived from an EMBL/GenBank/DDBJ whole genome shotgun (WGS) entry which is preliminary data.</text>
</comment>
<dbReference type="SUPFAM" id="SSF54495">
    <property type="entry name" value="UBC-like"/>
    <property type="match status" value="2"/>
</dbReference>
<gene>
    <name evidence="5" type="ORF">CCMP2556_LOCUS13109</name>
</gene>
<dbReference type="PANTHER" id="PTHR46116:SF39">
    <property type="entry name" value="BACULOVIRAL IAP REPEAT-CONTAINING PROTEIN 6"/>
    <property type="match status" value="1"/>
</dbReference>
<sequence length="820" mass="91713">MGEVLLRSHLQALRSREIKALQRLQLEDNVIELKLCVEGQAHRLNFLIYEVESYPDSGGIMMGEDGESELVEAINELLGDREHLELNEVLSSAMQVLKVDAPELELQDSDEDLVSDEGTGIMDDSYERCNRPGWKKMKWQEVEDQRLSVREKRRKGEPPELTNEELKAAGEQIFNSKEAFSILSNELYSLQTQMTQGIQADAVDFNVYHWAVRLRGFEGCLAEDLKQLQASQGYDFVELRVFFKEDLHPFYPPSFALIRPRLQGRYDVQAALACHPRLQLKGWSPFQSSRDLLLAVQSFLGRISRVDLHSARNDLEAHPEGAFSPLEQRLAQLQRLRGIKPQQLQVDVPGNAYEDDPWAQSSELAASCFGALGGKRSPAQTGEGEPERAGGWAKGVGYGSDTITGRSSWDPAAMHAAQQAQDLELRQLVAAIGSDLSSEGQGVCELVEKSCLLPFLEGELASSYMDLEERPSFFQEVLKLVEAMCPLLPPQSLEALRSRMTSCKDSAETFLQTLGARAAEWTEDTTLARRVVLVAETLERHCGSHPATSVADGAGQRPDYCKSLKPLQLDAGDIEGDHCFLASVQQETSAPQARTLRLAKEFAGLASMLPLNASSAVLVRSGQQHQQLWRALITGPAETPYSGGCFIFDIYFPWSYPNTPPQVRLLTTGRDTVCFNPNLYSNGKVCLSLLGTWQGETAEQWDSQTSRAVQVLISIQSLILVSQPYFNEPGFEREIGTEPGERRSREYNRSVKENCIRWAMIDVLKNPKKEFTEAIKLHFKLQAEEIEATIQAWIEAEAEAAHRQTLQNLLASLKEELQRL</sequence>
<evidence type="ECO:0000313" key="6">
    <source>
        <dbReference type="Proteomes" id="UP001642484"/>
    </source>
</evidence>
<keyword evidence="1" id="KW-0808">Transferase</keyword>
<dbReference type="EMBL" id="CAXAMN010006557">
    <property type="protein sequence ID" value="CAK9018063.1"/>
    <property type="molecule type" value="Genomic_DNA"/>
</dbReference>
<keyword evidence="6" id="KW-1185">Reference proteome</keyword>
<dbReference type="CDD" id="cd23810">
    <property type="entry name" value="UBCc_BIRC6"/>
    <property type="match status" value="1"/>
</dbReference>
<accession>A0ABP0JVB3</accession>
<evidence type="ECO:0000256" key="1">
    <source>
        <dbReference type="ARBA" id="ARBA00022679"/>
    </source>
</evidence>